<keyword evidence="3 9" id="KW-0812">Transmembrane</keyword>
<reference evidence="12 13" key="1">
    <citation type="submission" date="2025-04" db="UniProtKB">
        <authorList>
            <consortium name="RefSeq"/>
        </authorList>
    </citation>
    <scope>IDENTIFICATION</scope>
    <source>
        <tissue evidence="14">Thorax and Abdomen</tissue>
        <tissue evidence="12 13">Whole body</tissue>
    </source>
</reference>
<feature type="transmembrane region" description="Helical" evidence="9">
    <location>
        <begin position="261"/>
        <end position="284"/>
    </location>
</feature>
<dbReference type="AlphaFoldDB" id="A0A6J0BS00"/>
<comment type="catalytic activity">
    <reaction evidence="8 9">
        <text>a di-trans,poly-cis-dolichal + NADP(+) = a di-trans,poly-cis-polyprenal + NADPH + H(+)</text>
        <dbReference type="Rhea" id="RHEA:80727"/>
        <dbReference type="Rhea" id="RHEA-COMP:19536"/>
        <dbReference type="Rhea" id="RHEA-COMP:19537"/>
        <dbReference type="ChEBI" id="CHEBI:15378"/>
        <dbReference type="ChEBI" id="CHEBI:57783"/>
        <dbReference type="ChEBI" id="CHEBI:58349"/>
        <dbReference type="ChEBI" id="CHEBI:231623"/>
        <dbReference type="ChEBI" id="CHEBI:231637"/>
        <dbReference type="EC" id="1.3.1.94"/>
    </reaction>
    <physiologicalReaction direction="right-to-left" evidence="8 9">
        <dbReference type="Rhea" id="RHEA:80729"/>
    </physiologicalReaction>
</comment>
<keyword evidence="11" id="KW-1185">Reference proteome</keyword>
<keyword evidence="4 9" id="KW-1133">Transmembrane helix</keyword>
<proteinExistence type="inferred from homology"/>
<dbReference type="GO" id="GO:0102389">
    <property type="term" value="F:polyprenol reductase activity"/>
    <property type="evidence" value="ECO:0007669"/>
    <property type="project" value="UniProtKB-UniRule"/>
</dbReference>
<dbReference type="GeneID" id="107222435"/>
<comment type="caution">
    <text evidence="9">Lacks conserved residue(s) required for the propagation of feature annotation.</text>
</comment>
<dbReference type="RefSeq" id="XP_046598888.1">
    <property type="nucleotide sequence ID" value="XM_046742932.1"/>
</dbReference>
<dbReference type="PROSITE" id="PS50244">
    <property type="entry name" value="S5A_REDUCTASE"/>
    <property type="match status" value="1"/>
</dbReference>
<evidence type="ECO:0000256" key="3">
    <source>
        <dbReference type="ARBA" id="ARBA00022692"/>
    </source>
</evidence>
<evidence type="ECO:0000259" key="10">
    <source>
        <dbReference type="Pfam" id="PF02544"/>
    </source>
</evidence>
<evidence type="ECO:0000256" key="9">
    <source>
        <dbReference type="RuleBase" id="RU367081"/>
    </source>
</evidence>
<dbReference type="GO" id="GO:0005789">
    <property type="term" value="C:endoplasmic reticulum membrane"/>
    <property type="evidence" value="ECO:0007669"/>
    <property type="project" value="UniProtKB-SubCell"/>
</dbReference>
<evidence type="ECO:0000313" key="11">
    <source>
        <dbReference type="Proteomes" id="UP000829291"/>
    </source>
</evidence>
<comment type="similarity">
    <text evidence="6 9">Belongs to the steroid 5-alpha reductase family. Polyprenal reductase subfamily.</text>
</comment>
<evidence type="ECO:0000256" key="6">
    <source>
        <dbReference type="ARBA" id="ARBA00046320"/>
    </source>
</evidence>
<organism evidence="11 13">
    <name type="scientific">Neodiprion lecontei</name>
    <name type="common">Redheaded pine sawfly</name>
    <dbReference type="NCBI Taxonomy" id="441921"/>
    <lineage>
        <taxon>Eukaryota</taxon>
        <taxon>Metazoa</taxon>
        <taxon>Ecdysozoa</taxon>
        <taxon>Arthropoda</taxon>
        <taxon>Hexapoda</taxon>
        <taxon>Insecta</taxon>
        <taxon>Pterygota</taxon>
        <taxon>Neoptera</taxon>
        <taxon>Endopterygota</taxon>
        <taxon>Hymenoptera</taxon>
        <taxon>Tenthredinoidea</taxon>
        <taxon>Diprionidae</taxon>
        <taxon>Diprioninae</taxon>
        <taxon>Neodiprion</taxon>
    </lineage>
</organism>
<evidence type="ECO:0000313" key="13">
    <source>
        <dbReference type="RefSeq" id="XP_015517294.1"/>
    </source>
</evidence>
<evidence type="ECO:0000313" key="14">
    <source>
        <dbReference type="RefSeq" id="XP_046598888.1"/>
    </source>
</evidence>
<sequence length="302" mass="34927">MEVNLVRAIFIFNSITVTILGLLVAFAETYLPIAITSTYRYGRYAAEGKAALIPPIEVPKRWFKHFYEFAAPLSTYTLLITLRFYLGVGNVPVNILQILDILFGVNRQSLVSPEHTTLALVLVTIHCWKRFYETHYVSIFSNVKINLSHYIVGFVHYVGTISCLIGESNGFFKGSRPIVNWNGLTYIDYSCSIIFLWATYKQLICNKILSNLRKNKKGETVTLQHKIPKGDLFEYISSPLQLSEILVYLMLTIILRNSQTFYYIFLWVLLNQVATGLLGHWWYVESFKEYPKQRRALIPWIL</sequence>
<dbReference type="InterPro" id="IPR039698">
    <property type="entry name" value="Dfg10/SRD5A3"/>
</dbReference>
<dbReference type="GO" id="GO:0160198">
    <property type="term" value="F:polyprenal reductase activity"/>
    <property type="evidence" value="ECO:0007669"/>
    <property type="project" value="UniProtKB-EC"/>
</dbReference>
<protein>
    <recommendedName>
        <fullName evidence="7 9">Polyprenal reductase</fullName>
        <ecNumber evidence="2 9">1.3.1.94</ecNumber>
    </recommendedName>
</protein>
<comment type="function">
    <text evidence="9">Plays a key role in early steps of protein N-linked glycosylation by being involved in the conversion of polyprenol into dolichol. Acts as a polyprenal reductase that mediates the reduction of polyprenal into dolichal in a NADP-dependent mechanism. Dolichols are required for the synthesis of dolichol-linked monosaccharides and the oligosaccharide precursor used for N-glycosylation.</text>
</comment>
<dbReference type="InterPro" id="IPR001104">
    <property type="entry name" value="3-oxo-5_a-steroid_4-DH_C"/>
</dbReference>
<feature type="transmembrane region" description="Helical" evidence="9">
    <location>
        <begin position="6"/>
        <end position="31"/>
    </location>
</feature>
<keyword evidence="9" id="KW-0521">NADP</keyword>
<evidence type="ECO:0000256" key="1">
    <source>
        <dbReference type="ARBA" id="ARBA00004127"/>
    </source>
</evidence>
<name>A0A6J0BS00_NEOLC</name>
<dbReference type="UniPathway" id="UPA00378"/>
<keyword evidence="9" id="KW-0256">Endoplasmic reticulum</keyword>
<dbReference type="Pfam" id="PF02544">
    <property type="entry name" value="Steroid_dh"/>
    <property type="match status" value="1"/>
</dbReference>
<dbReference type="PANTHER" id="PTHR14624">
    <property type="entry name" value="DFG10 PROTEIN"/>
    <property type="match status" value="1"/>
</dbReference>
<evidence type="ECO:0000256" key="4">
    <source>
        <dbReference type="ARBA" id="ARBA00022989"/>
    </source>
</evidence>
<dbReference type="KEGG" id="nlo:107222435"/>
<dbReference type="EC" id="1.3.1.94" evidence="2 9"/>
<keyword evidence="9" id="KW-0560">Oxidoreductase</keyword>
<evidence type="ECO:0000256" key="7">
    <source>
        <dbReference type="ARBA" id="ARBA00047186"/>
    </source>
</evidence>
<dbReference type="GO" id="GO:0006488">
    <property type="term" value="P:dolichol-linked oligosaccharide biosynthetic process"/>
    <property type="evidence" value="ECO:0007669"/>
    <property type="project" value="UniProtKB-UniRule"/>
</dbReference>
<dbReference type="GO" id="GO:0016095">
    <property type="term" value="P:polyprenol catabolic process"/>
    <property type="evidence" value="ECO:0007669"/>
    <property type="project" value="UniProtKB-UniRule"/>
</dbReference>
<dbReference type="PANTHER" id="PTHR14624:SF0">
    <property type="entry name" value="POLYPRENOL REDUCTASE"/>
    <property type="match status" value="1"/>
</dbReference>
<keyword evidence="5 9" id="KW-0472">Membrane</keyword>
<dbReference type="RefSeq" id="XP_015517294.1">
    <property type="nucleotide sequence ID" value="XM_015661808.1"/>
</dbReference>
<evidence type="ECO:0000256" key="2">
    <source>
        <dbReference type="ARBA" id="ARBA00012522"/>
    </source>
</evidence>
<comment type="subcellular location">
    <subcellularLocation>
        <location evidence="1">Endomembrane system</location>
        <topology evidence="1">Multi-pass membrane protein</topology>
    </subcellularLocation>
    <subcellularLocation>
        <location evidence="9">Endoplasmic reticulum membrane</location>
    </subcellularLocation>
</comment>
<gene>
    <name evidence="12 13 14" type="primary">LOC107222435</name>
</gene>
<dbReference type="GO" id="GO:0003865">
    <property type="term" value="F:3-oxo-5-alpha-steroid 4-dehydrogenase activity"/>
    <property type="evidence" value="ECO:0007669"/>
    <property type="project" value="TreeGrafter"/>
</dbReference>
<dbReference type="OrthoDB" id="5788137at2759"/>
<dbReference type="RefSeq" id="XP_015517292.1">
    <property type="nucleotide sequence ID" value="XM_015661806.1"/>
</dbReference>
<comment type="pathway">
    <text evidence="9">Protein modification; protein glycosylation.</text>
</comment>
<evidence type="ECO:0000256" key="5">
    <source>
        <dbReference type="ARBA" id="ARBA00023136"/>
    </source>
</evidence>
<evidence type="ECO:0000313" key="12">
    <source>
        <dbReference type="RefSeq" id="XP_015517292.1"/>
    </source>
</evidence>
<dbReference type="Proteomes" id="UP000829291">
    <property type="component" value="Chromosome 6"/>
</dbReference>
<feature type="domain" description="3-oxo-5-alpha-steroid 4-dehydrogenase C-terminal" evidence="10">
    <location>
        <begin position="192"/>
        <end position="302"/>
    </location>
</feature>
<accession>A0A6J0BS00</accession>
<evidence type="ECO:0000256" key="8">
    <source>
        <dbReference type="ARBA" id="ARBA00049427"/>
    </source>
</evidence>